<sequence length="241" mass="26971">MILTSITQALRTQNWFAVIVEFIIVLAGVVIGFQISAWNETRIEHQREALILERLHTDFTEIETRTATVIEQLEARIEAGHAFEALLRRNQSEVSDLEFFASLQNAIGTPVPNGRSATYAELVASGEMRLIRSEALRETLVEFDEQVRRQELAYASLARLITDNAGILLNVQTYASDDPDSLPPHLYAALAEIRQSAEVYTAARLTTRANFVNRVWHQGTLERARDVLAAMPDDAPEANAP</sequence>
<organism evidence="2 3">
    <name type="scientific">Maricaulis maris</name>
    <dbReference type="NCBI Taxonomy" id="74318"/>
    <lineage>
        <taxon>Bacteria</taxon>
        <taxon>Pseudomonadati</taxon>
        <taxon>Pseudomonadota</taxon>
        <taxon>Alphaproteobacteria</taxon>
        <taxon>Maricaulales</taxon>
        <taxon>Maricaulaceae</taxon>
        <taxon>Maricaulis</taxon>
    </lineage>
</organism>
<dbReference type="AlphaFoldDB" id="A0A495D3D6"/>
<keyword evidence="1" id="KW-1133">Transmembrane helix</keyword>
<evidence type="ECO:0000256" key="1">
    <source>
        <dbReference type="SAM" id="Phobius"/>
    </source>
</evidence>
<gene>
    <name evidence="2" type="ORF">C7435_1756</name>
</gene>
<evidence type="ECO:0000313" key="3">
    <source>
        <dbReference type="Proteomes" id="UP000273675"/>
    </source>
</evidence>
<name>A0A495D3D6_9PROT</name>
<keyword evidence="1" id="KW-0812">Transmembrane</keyword>
<reference evidence="2 3" key="1">
    <citation type="submission" date="2018-10" db="EMBL/GenBank/DDBJ databases">
        <title>Genomic Encyclopedia of Type Strains, Phase IV (KMG-IV): sequencing the most valuable type-strain genomes for metagenomic binning, comparative biology and taxonomic classification.</title>
        <authorList>
            <person name="Goeker M."/>
        </authorList>
    </citation>
    <scope>NUCLEOTIDE SEQUENCE [LARGE SCALE GENOMIC DNA]</scope>
    <source>
        <strain evidence="2 3">DSM 4734</strain>
    </source>
</reference>
<keyword evidence="1" id="KW-0472">Membrane</keyword>
<accession>A0A495D3D6</accession>
<dbReference type="RefSeq" id="WP_121210946.1">
    <property type="nucleotide sequence ID" value="NZ_RBIM01000004.1"/>
</dbReference>
<dbReference type="Proteomes" id="UP000273675">
    <property type="component" value="Unassembled WGS sequence"/>
</dbReference>
<evidence type="ECO:0000313" key="2">
    <source>
        <dbReference type="EMBL" id="RKQ96426.1"/>
    </source>
</evidence>
<feature type="transmembrane region" description="Helical" evidence="1">
    <location>
        <begin position="15"/>
        <end position="38"/>
    </location>
</feature>
<dbReference type="OrthoDB" id="7562173at2"/>
<protein>
    <submittedName>
        <fullName evidence="2">Uncharacterized protein</fullName>
    </submittedName>
</protein>
<comment type="caution">
    <text evidence="2">The sequence shown here is derived from an EMBL/GenBank/DDBJ whole genome shotgun (WGS) entry which is preliminary data.</text>
</comment>
<dbReference type="EMBL" id="RBIM01000004">
    <property type="protein sequence ID" value="RKQ96426.1"/>
    <property type="molecule type" value="Genomic_DNA"/>
</dbReference>
<proteinExistence type="predicted"/>